<reference evidence="3" key="1">
    <citation type="submission" date="2022-10" db="EMBL/GenBank/DDBJ databases">
        <title>Tapping the CABI collections for fungal endophytes: first genome assemblies for Collariella, Neodidymelliopsis, Ascochyta clinopodiicola, Didymella pomorum, Didymosphaeria variabile, Neocosmospora piperis and Neocucurbitaria cava.</title>
        <authorList>
            <person name="Hill R."/>
        </authorList>
    </citation>
    <scope>NUCLEOTIDE SEQUENCE</scope>
    <source>
        <strain evidence="3">IMI 356814</strain>
    </source>
</reference>
<dbReference type="EMBL" id="JAPEUY010000022">
    <property type="protein sequence ID" value="KAJ4361911.1"/>
    <property type="molecule type" value="Genomic_DNA"/>
</dbReference>
<evidence type="ECO:0000313" key="4">
    <source>
        <dbReference type="Proteomes" id="UP001140560"/>
    </source>
</evidence>
<sequence>MDNTEDLDHTKDILGLDMSAPDEITIDHYGHSTSHAPLLAPHLGGSWNLGTELAQNWMDPNMTWPVDHNTPPNQQRFVHLDDTSEWEQRRPTAGNGNPPPQVKSHSPTLSTSPTASPLSLNDQPNIMVGSMYSTASLDAFVFKCSIPECMEKTFGRWYDLRRHFNGAHTVEGEVYWCEVVGCARSALGGGRPFPRKDKMNDHVRKIHHAEL</sequence>
<evidence type="ECO:0000259" key="2">
    <source>
        <dbReference type="SMART" id="SM00355"/>
    </source>
</evidence>
<dbReference type="OrthoDB" id="2687452at2759"/>
<keyword evidence="4" id="KW-1185">Reference proteome</keyword>
<dbReference type="InterPro" id="IPR013087">
    <property type="entry name" value="Znf_C2H2_type"/>
</dbReference>
<dbReference type="AlphaFoldDB" id="A0A9W8XY13"/>
<name>A0A9W8XY13_9PLEO</name>
<feature type="domain" description="C2H2-type" evidence="2">
    <location>
        <begin position="142"/>
        <end position="168"/>
    </location>
</feature>
<feature type="domain" description="C2H2-type" evidence="2">
    <location>
        <begin position="175"/>
        <end position="207"/>
    </location>
</feature>
<gene>
    <name evidence="3" type="ORF">N0V83_010852</name>
</gene>
<feature type="region of interest" description="Disordered" evidence="1">
    <location>
        <begin position="83"/>
        <end position="121"/>
    </location>
</feature>
<dbReference type="SMART" id="SM00355">
    <property type="entry name" value="ZnF_C2H2"/>
    <property type="match status" value="2"/>
</dbReference>
<dbReference type="Gene3D" id="3.30.160.60">
    <property type="entry name" value="Classic Zinc Finger"/>
    <property type="match status" value="1"/>
</dbReference>
<dbReference type="Proteomes" id="UP001140560">
    <property type="component" value="Unassembled WGS sequence"/>
</dbReference>
<evidence type="ECO:0000256" key="1">
    <source>
        <dbReference type="SAM" id="MobiDB-lite"/>
    </source>
</evidence>
<protein>
    <recommendedName>
        <fullName evidence="2">C2H2-type domain-containing protein</fullName>
    </recommendedName>
</protein>
<proteinExistence type="predicted"/>
<comment type="caution">
    <text evidence="3">The sequence shown here is derived from an EMBL/GenBank/DDBJ whole genome shotgun (WGS) entry which is preliminary data.</text>
</comment>
<evidence type="ECO:0000313" key="3">
    <source>
        <dbReference type="EMBL" id="KAJ4361911.1"/>
    </source>
</evidence>
<accession>A0A9W8XY13</accession>
<feature type="compositionally biased region" description="Low complexity" evidence="1">
    <location>
        <begin position="104"/>
        <end position="120"/>
    </location>
</feature>
<organism evidence="3 4">
    <name type="scientific">Neocucurbitaria cava</name>
    <dbReference type="NCBI Taxonomy" id="798079"/>
    <lineage>
        <taxon>Eukaryota</taxon>
        <taxon>Fungi</taxon>
        <taxon>Dikarya</taxon>
        <taxon>Ascomycota</taxon>
        <taxon>Pezizomycotina</taxon>
        <taxon>Dothideomycetes</taxon>
        <taxon>Pleosporomycetidae</taxon>
        <taxon>Pleosporales</taxon>
        <taxon>Pleosporineae</taxon>
        <taxon>Cucurbitariaceae</taxon>
        <taxon>Neocucurbitaria</taxon>
    </lineage>
</organism>